<evidence type="ECO:0000313" key="2">
    <source>
        <dbReference type="Proteomes" id="UP000306740"/>
    </source>
</evidence>
<reference evidence="1 2" key="1">
    <citation type="submission" date="2019-05" db="EMBL/GenBank/DDBJ databases">
        <title>Mumia sp. nov., isolated from the intestinal contents of plateau pika (Ochotona curzoniae) in the Qinghai-Tibet plateau of China.</title>
        <authorList>
            <person name="Tian Z."/>
        </authorList>
    </citation>
    <scope>NUCLEOTIDE SEQUENCE [LARGE SCALE GENOMIC DNA]</scope>
    <source>
        <strain evidence="2">527</strain>
    </source>
</reference>
<name>A0A5C4MMB1_9ACTN</name>
<dbReference type="PANTHER" id="PTHR40267:SF1">
    <property type="entry name" value="BLR3294 PROTEIN"/>
    <property type="match status" value="1"/>
</dbReference>
<dbReference type="InterPro" id="IPR026286">
    <property type="entry name" value="MaiA/AMDase"/>
</dbReference>
<dbReference type="PANTHER" id="PTHR40267">
    <property type="entry name" value="BLR3294 PROTEIN"/>
    <property type="match status" value="1"/>
</dbReference>
<evidence type="ECO:0000313" key="1">
    <source>
        <dbReference type="EMBL" id="TNC45338.1"/>
    </source>
</evidence>
<proteinExistence type="predicted"/>
<dbReference type="Pfam" id="PF17645">
    <property type="entry name" value="Amdase"/>
    <property type="match status" value="1"/>
</dbReference>
<protein>
    <submittedName>
        <fullName evidence="1">Arylmalonate decarboxylase</fullName>
    </submittedName>
</protein>
<dbReference type="Gene3D" id="3.40.50.12500">
    <property type="match status" value="1"/>
</dbReference>
<gene>
    <name evidence="1" type="ORF">FHE65_14650</name>
</gene>
<dbReference type="InterPro" id="IPR053714">
    <property type="entry name" value="Iso_Racemase_Enz_sf"/>
</dbReference>
<dbReference type="PIRSF" id="PIRSF015736">
    <property type="entry name" value="MI"/>
    <property type="match status" value="1"/>
</dbReference>
<dbReference type="OrthoDB" id="4537983at2"/>
<organism evidence="1 2">
    <name type="scientific">Mumia zhuanghuii</name>
    <dbReference type="NCBI Taxonomy" id="2585211"/>
    <lineage>
        <taxon>Bacteria</taxon>
        <taxon>Bacillati</taxon>
        <taxon>Actinomycetota</taxon>
        <taxon>Actinomycetes</taxon>
        <taxon>Propionibacteriales</taxon>
        <taxon>Nocardioidaceae</taxon>
        <taxon>Mumia</taxon>
    </lineage>
</organism>
<sequence>MTDRLGYRRKFGVIAPSTNTIVQPEFDMMRVPGVTSHYGRILIRDGRIADDEGMQNLLVQIRAAMADCVEGIVTMEPDYMVMGMSAETFWDGVEGNRQFVQQIKDLSGGLGVATGAEACERALQLYGAKKIGIVTPYTPIGDENVRKFFTELGFEVDKIKGLSCESAVAIAHVSEQTLREAIIEVDGPDVDAIVQCGTNLCMTQLADEAERWLGKPVIAINAATWWMALRENGIEDKVHGFGSLLRDH</sequence>
<comment type="caution">
    <text evidence="1">The sequence shown here is derived from an EMBL/GenBank/DDBJ whole genome shotgun (WGS) entry which is preliminary data.</text>
</comment>
<dbReference type="RefSeq" id="WP_139088271.1">
    <property type="nucleotide sequence ID" value="NZ_VDFR01000066.1"/>
</dbReference>
<dbReference type="AlphaFoldDB" id="A0A5C4MMB1"/>
<accession>A0A5C4MMB1</accession>
<dbReference type="EMBL" id="VDFR01000066">
    <property type="protein sequence ID" value="TNC45338.1"/>
    <property type="molecule type" value="Genomic_DNA"/>
</dbReference>
<dbReference type="Proteomes" id="UP000306740">
    <property type="component" value="Unassembled WGS sequence"/>
</dbReference>